<dbReference type="GO" id="GO:0000976">
    <property type="term" value="F:transcription cis-regulatory region binding"/>
    <property type="evidence" value="ECO:0007669"/>
    <property type="project" value="TreeGrafter"/>
</dbReference>
<reference evidence="6 7" key="1">
    <citation type="submission" date="2018-11" db="EMBL/GenBank/DDBJ databases">
        <title>Sequencing the genomes of 1000 actinobacteria strains.</title>
        <authorList>
            <person name="Klenk H.-P."/>
        </authorList>
    </citation>
    <scope>NUCLEOTIDE SEQUENCE [LARGE SCALE GENOMIC DNA]</scope>
    <source>
        <strain evidence="6 7">DSM 14012</strain>
    </source>
</reference>
<protein>
    <submittedName>
        <fullName evidence="6">TetR family transcriptional regulator</fullName>
    </submittedName>
</protein>
<dbReference type="InterPro" id="IPR001647">
    <property type="entry name" value="HTH_TetR"/>
</dbReference>
<keyword evidence="2 4" id="KW-0238">DNA-binding</keyword>
<dbReference type="AlphaFoldDB" id="A0A3N2C364"/>
<dbReference type="Gene3D" id="1.10.357.10">
    <property type="entry name" value="Tetracycline Repressor, domain 2"/>
    <property type="match status" value="1"/>
</dbReference>
<dbReference type="GO" id="GO:0003700">
    <property type="term" value="F:DNA-binding transcription factor activity"/>
    <property type="evidence" value="ECO:0007669"/>
    <property type="project" value="TreeGrafter"/>
</dbReference>
<evidence type="ECO:0000256" key="4">
    <source>
        <dbReference type="PROSITE-ProRule" id="PRU00335"/>
    </source>
</evidence>
<dbReference type="InterPro" id="IPR050109">
    <property type="entry name" value="HTH-type_TetR-like_transc_reg"/>
</dbReference>
<evidence type="ECO:0000256" key="1">
    <source>
        <dbReference type="ARBA" id="ARBA00023015"/>
    </source>
</evidence>
<dbReference type="PROSITE" id="PS50977">
    <property type="entry name" value="HTH_TETR_2"/>
    <property type="match status" value="1"/>
</dbReference>
<proteinExistence type="predicted"/>
<dbReference type="RefSeq" id="WP_085510944.1">
    <property type="nucleotide sequence ID" value="NZ_FXAP01000001.1"/>
</dbReference>
<dbReference type="EMBL" id="RKHL01000001">
    <property type="protein sequence ID" value="ROR81957.1"/>
    <property type="molecule type" value="Genomic_DNA"/>
</dbReference>
<evidence type="ECO:0000259" key="5">
    <source>
        <dbReference type="PROSITE" id="PS50977"/>
    </source>
</evidence>
<dbReference type="PANTHER" id="PTHR30055">
    <property type="entry name" value="HTH-TYPE TRANSCRIPTIONAL REGULATOR RUTR"/>
    <property type="match status" value="1"/>
</dbReference>
<evidence type="ECO:0000256" key="3">
    <source>
        <dbReference type="ARBA" id="ARBA00023163"/>
    </source>
</evidence>
<keyword evidence="1" id="KW-0805">Transcription regulation</keyword>
<evidence type="ECO:0000313" key="7">
    <source>
        <dbReference type="Proteomes" id="UP000266915"/>
    </source>
</evidence>
<gene>
    <name evidence="6" type="ORF">EDD42_2039</name>
</gene>
<sequence>MPRIVDPQRFTARQTAILAAAYRCFATEGYETTSTADICRAADISSGTLFHYFPTKLDILMTLLRVSAAWTEEQLHLAARAGPGRPALTTYLGALDRQRAAGQAVGFARAVQGMAHLHVVAAVLDVERDMVDHFLLDHITEAVRTTAARSDASPEQLVRWVRWLVDGSALHETPASRTTGVSVAVRSLLLLG</sequence>
<name>A0A3N2C364_9MICO</name>
<dbReference type="PRINTS" id="PR00455">
    <property type="entry name" value="HTHTETR"/>
</dbReference>
<comment type="caution">
    <text evidence="6">The sequence shown here is derived from an EMBL/GenBank/DDBJ whole genome shotgun (WGS) entry which is preliminary data.</text>
</comment>
<dbReference type="Proteomes" id="UP000266915">
    <property type="component" value="Unassembled WGS sequence"/>
</dbReference>
<evidence type="ECO:0000256" key="2">
    <source>
        <dbReference type="ARBA" id="ARBA00023125"/>
    </source>
</evidence>
<dbReference type="PANTHER" id="PTHR30055:SF234">
    <property type="entry name" value="HTH-TYPE TRANSCRIPTIONAL REGULATOR BETI"/>
    <property type="match status" value="1"/>
</dbReference>
<keyword evidence="3" id="KW-0804">Transcription</keyword>
<evidence type="ECO:0000313" key="6">
    <source>
        <dbReference type="EMBL" id="ROR81957.1"/>
    </source>
</evidence>
<feature type="DNA-binding region" description="H-T-H motif" evidence="4">
    <location>
        <begin position="34"/>
        <end position="53"/>
    </location>
</feature>
<keyword evidence="7" id="KW-1185">Reference proteome</keyword>
<dbReference type="InterPro" id="IPR023772">
    <property type="entry name" value="DNA-bd_HTH_TetR-type_CS"/>
</dbReference>
<feature type="domain" description="HTH tetR-type" evidence="5">
    <location>
        <begin position="11"/>
        <end position="71"/>
    </location>
</feature>
<dbReference type="InterPro" id="IPR009057">
    <property type="entry name" value="Homeodomain-like_sf"/>
</dbReference>
<dbReference type="SUPFAM" id="SSF46689">
    <property type="entry name" value="Homeodomain-like"/>
    <property type="match status" value="1"/>
</dbReference>
<dbReference type="PROSITE" id="PS01081">
    <property type="entry name" value="HTH_TETR_1"/>
    <property type="match status" value="1"/>
</dbReference>
<organism evidence="6 7">
    <name type="scientific">Plantibacter flavus</name>
    <dbReference type="NCBI Taxonomy" id="150123"/>
    <lineage>
        <taxon>Bacteria</taxon>
        <taxon>Bacillati</taxon>
        <taxon>Actinomycetota</taxon>
        <taxon>Actinomycetes</taxon>
        <taxon>Micrococcales</taxon>
        <taxon>Microbacteriaceae</taxon>
        <taxon>Plantibacter</taxon>
    </lineage>
</organism>
<dbReference type="Pfam" id="PF00440">
    <property type="entry name" value="TetR_N"/>
    <property type="match status" value="1"/>
</dbReference>
<accession>A0A3N2C364</accession>